<keyword evidence="5 12" id="KW-0812">Transmembrane</keyword>
<evidence type="ECO:0000256" key="10">
    <source>
        <dbReference type="ARBA" id="ARBA00023209"/>
    </source>
</evidence>
<keyword evidence="3" id="KW-0444">Lipid biosynthesis</keyword>
<feature type="transmembrane region" description="Helical" evidence="12">
    <location>
        <begin position="71"/>
        <end position="88"/>
    </location>
</feature>
<dbReference type="GO" id="GO:0004605">
    <property type="term" value="F:phosphatidate cytidylyltransferase activity"/>
    <property type="evidence" value="ECO:0007669"/>
    <property type="project" value="TreeGrafter"/>
</dbReference>
<dbReference type="EnsemblProtists" id="PYU1_T011018">
    <property type="protein sequence ID" value="PYU1_T011018"/>
    <property type="gene ID" value="PYU1_G010994"/>
</dbReference>
<feature type="transmembrane region" description="Helical" evidence="12">
    <location>
        <begin position="230"/>
        <end position="249"/>
    </location>
</feature>
<dbReference type="VEuPathDB" id="FungiDB:PYU1_G010994"/>
<keyword evidence="8" id="KW-0443">Lipid metabolism</keyword>
<feature type="transmembrane region" description="Helical" evidence="12">
    <location>
        <begin position="121"/>
        <end position="141"/>
    </location>
</feature>
<keyword evidence="4" id="KW-0808">Transferase</keyword>
<evidence type="ECO:0000256" key="9">
    <source>
        <dbReference type="ARBA" id="ARBA00023136"/>
    </source>
</evidence>
<dbReference type="GO" id="GO:0016024">
    <property type="term" value="P:CDP-diacylglycerol biosynthetic process"/>
    <property type="evidence" value="ECO:0007669"/>
    <property type="project" value="TreeGrafter"/>
</dbReference>
<feature type="transmembrane region" description="Helical" evidence="12">
    <location>
        <begin position="33"/>
        <end position="50"/>
    </location>
</feature>
<evidence type="ECO:0000256" key="11">
    <source>
        <dbReference type="ARBA" id="ARBA00023264"/>
    </source>
</evidence>
<feature type="transmembrane region" description="Helical" evidence="12">
    <location>
        <begin position="94"/>
        <end position="109"/>
    </location>
</feature>
<dbReference type="EMBL" id="GL376590">
    <property type="status" value="NOT_ANNOTATED_CDS"/>
    <property type="molecule type" value="Genomic_DNA"/>
</dbReference>
<keyword evidence="6" id="KW-0548">Nucleotidyltransferase</keyword>
<evidence type="ECO:0000256" key="8">
    <source>
        <dbReference type="ARBA" id="ARBA00023098"/>
    </source>
</evidence>
<dbReference type="Pfam" id="PF01148">
    <property type="entry name" value="CTP_transf_1"/>
    <property type="match status" value="1"/>
</dbReference>
<evidence type="ECO:0000256" key="3">
    <source>
        <dbReference type="ARBA" id="ARBA00022516"/>
    </source>
</evidence>
<sequence>MATKRGAGVDWRRRILTLVVGVPTALKLLSSDIGMLLLVGVVCALCLVEFRGNICAQIVPGRHHARLSQHVLLVAAGTLMCAAAWTGSKDIHDATMALVTLTVVLYHLLHTTKLDHQAMTLLLLDLFALVYIVSGLSHAVLLRYVHREFGMGLQIMGVVSAWVCDSGALVAGAFFGHAKLAPAISPGKTVVGALAGVASSVATVLFFFALPQLTEVLPFGGALHHFLPATVPLGTQVALGVVVGGLCILGDLVESYMKRIAGVKDSGRFFPGHGGCLDRMDSVLLTAPFLYFYARFAL</sequence>
<evidence type="ECO:0000313" key="13">
    <source>
        <dbReference type="EnsemblProtists" id="PYU1_T011018"/>
    </source>
</evidence>
<accession>K3X1B9</accession>
<keyword evidence="9 12" id="KW-0472">Membrane</keyword>
<dbReference type="Proteomes" id="UP000019132">
    <property type="component" value="Unassembled WGS sequence"/>
</dbReference>
<evidence type="ECO:0008006" key="15">
    <source>
        <dbReference type="Google" id="ProtNLM"/>
    </source>
</evidence>
<proteinExistence type="predicted"/>
<dbReference type="STRING" id="431595.K3X1B9"/>
<dbReference type="PANTHER" id="PTHR46382:SF1">
    <property type="entry name" value="PHOSPHATIDATE CYTIDYLYLTRANSFERASE"/>
    <property type="match status" value="1"/>
</dbReference>
<dbReference type="AlphaFoldDB" id="K3X1B9"/>
<evidence type="ECO:0000256" key="1">
    <source>
        <dbReference type="ARBA" id="ARBA00004651"/>
    </source>
</evidence>
<keyword evidence="10" id="KW-0594">Phospholipid biosynthesis</keyword>
<evidence type="ECO:0000256" key="12">
    <source>
        <dbReference type="SAM" id="Phobius"/>
    </source>
</evidence>
<reference evidence="14" key="2">
    <citation type="submission" date="2010-04" db="EMBL/GenBank/DDBJ databases">
        <authorList>
            <person name="Buell R."/>
            <person name="Hamilton J."/>
            <person name="Hostetler J."/>
        </authorList>
    </citation>
    <scope>NUCLEOTIDE SEQUENCE [LARGE SCALE GENOMIC DNA]</scope>
    <source>
        <strain evidence="14">DAOM:BR144</strain>
    </source>
</reference>
<evidence type="ECO:0000256" key="6">
    <source>
        <dbReference type="ARBA" id="ARBA00022695"/>
    </source>
</evidence>
<dbReference type="GO" id="GO:0005886">
    <property type="term" value="C:plasma membrane"/>
    <property type="evidence" value="ECO:0007669"/>
    <property type="project" value="UniProtKB-SubCell"/>
</dbReference>
<name>K3X1B9_GLOUD</name>
<comment type="subcellular location">
    <subcellularLocation>
        <location evidence="1">Cell membrane</location>
        <topology evidence="1">Multi-pass membrane protein</topology>
    </subcellularLocation>
</comment>
<evidence type="ECO:0000256" key="5">
    <source>
        <dbReference type="ARBA" id="ARBA00022692"/>
    </source>
</evidence>
<evidence type="ECO:0000256" key="2">
    <source>
        <dbReference type="ARBA" id="ARBA00022475"/>
    </source>
</evidence>
<dbReference type="eggNOG" id="KOG1440">
    <property type="taxonomic scope" value="Eukaryota"/>
</dbReference>
<reference evidence="13" key="3">
    <citation type="submission" date="2015-02" db="UniProtKB">
        <authorList>
            <consortium name="EnsemblProtists"/>
        </authorList>
    </citation>
    <scope>IDENTIFICATION</scope>
    <source>
        <strain evidence="13">DAOM BR144</strain>
    </source>
</reference>
<keyword evidence="7 12" id="KW-1133">Transmembrane helix</keyword>
<keyword evidence="11" id="KW-1208">Phospholipid metabolism</keyword>
<reference evidence="14" key="1">
    <citation type="journal article" date="2010" name="Genome Biol.">
        <title>Genome sequence of the necrotrophic plant pathogen Pythium ultimum reveals original pathogenicity mechanisms and effector repertoire.</title>
        <authorList>
            <person name="Levesque C.A."/>
            <person name="Brouwer H."/>
            <person name="Cano L."/>
            <person name="Hamilton J.P."/>
            <person name="Holt C."/>
            <person name="Huitema E."/>
            <person name="Raffaele S."/>
            <person name="Robideau G.P."/>
            <person name="Thines M."/>
            <person name="Win J."/>
            <person name="Zerillo M.M."/>
            <person name="Beakes G.W."/>
            <person name="Boore J.L."/>
            <person name="Busam D."/>
            <person name="Dumas B."/>
            <person name="Ferriera S."/>
            <person name="Fuerstenberg S.I."/>
            <person name="Gachon C.M."/>
            <person name="Gaulin E."/>
            <person name="Govers F."/>
            <person name="Grenville-Briggs L."/>
            <person name="Horner N."/>
            <person name="Hostetler J."/>
            <person name="Jiang R.H."/>
            <person name="Johnson J."/>
            <person name="Krajaejun T."/>
            <person name="Lin H."/>
            <person name="Meijer H.J."/>
            <person name="Moore B."/>
            <person name="Morris P."/>
            <person name="Phuntmart V."/>
            <person name="Puiu D."/>
            <person name="Shetty J."/>
            <person name="Stajich J.E."/>
            <person name="Tripathy S."/>
            <person name="Wawra S."/>
            <person name="van West P."/>
            <person name="Whitty B.R."/>
            <person name="Coutinho P.M."/>
            <person name="Henrissat B."/>
            <person name="Martin F."/>
            <person name="Thomas P.D."/>
            <person name="Tyler B.M."/>
            <person name="De Vries R.P."/>
            <person name="Kamoun S."/>
            <person name="Yandell M."/>
            <person name="Tisserat N."/>
            <person name="Buell C.R."/>
        </authorList>
    </citation>
    <scope>NUCLEOTIDE SEQUENCE</scope>
    <source>
        <strain evidence="14">DAOM:BR144</strain>
    </source>
</reference>
<evidence type="ECO:0000256" key="7">
    <source>
        <dbReference type="ARBA" id="ARBA00022989"/>
    </source>
</evidence>
<dbReference type="InParanoid" id="K3X1B9"/>
<protein>
    <recommendedName>
        <fullName evidence="15">Phosphatidate cytidylyltransferase</fullName>
    </recommendedName>
</protein>
<keyword evidence="2" id="KW-1003">Cell membrane</keyword>
<organism evidence="13 14">
    <name type="scientific">Globisporangium ultimum (strain ATCC 200006 / CBS 805.95 / DAOM BR144)</name>
    <name type="common">Pythium ultimum</name>
    <dbReference type="NCBI Taxonomy" id="431595"/>
    <lineage>
        <taxon>Eukaryota</taxon>
        <taxon>Sar</taxon>
        <taxon>Stramenopiles</taxon>
        <taxon>Oomycota</taxon>
        <taxon>Peronosporomycetes</taxon>
        <taxon>Pythiales</taxon>
        <taxon>Pythiaceae</taxon>
        <taxon>Globisporangium</taxon>
    </lineage>
</organism>
<feature type="transmembrane region" description="Helical" evidence="12">
    <location>
        <begin position="190"/>
        <end position="210"/>
    </location>
</feature>
<dbReference type="OMA" id="VACSWIC"/>
<keyword evidence="14" id="KW-1185">Reference proteome</keyword>
<dbReference type="PANTHER" id="PTHR46382">
    <property type="entry name" value="PHOSPHATIDATE CYTIDYLYLTRANSFERASE"/>
    <property type="match status" value="1"/>
</dbReference>
<evidence type="ECO:0000313" key="14">
    <source>
        <dbReference type="Proteomes" id="UP000019132"/>
    </source>
</evidence>
<evidence type="ECO:0000256" key="4">
    <source>
        <dbReference type="ARBA" id="ARBA00022679"/>
    </source>
</evidence>
<feature type="transmembrane region" description="Helical" evidence="12">
    <location>
        <begin position="153"/>
        <end position="178"/>
    </location>
</feature>
<dbReference type="HOGENOM" id="CLU_037294_3_1_1"/>